<gene>
    <name evidence="1" type="ORF">DLM75_08050</name>
</gene>
<name>A0A396ZHW9_9LEPT</name>
<accession>A0A396ZHW9</accession>
<sequence>MEIKVGTPLFQKMDRKDSWNVSGSFLRNLRTINSLSNIEKSKHELLPFTTPCLNRFFKLLMGKHWKIFLDVFLNEKFDPKFVSNCISFYRTKFLKKEESNGESFLLSKRL</sequence>
<evidence type="ECO:0000313" key="1">
    <source>
        <dbReference type="EMBL" id="RHX93088.1"/>
    </source>
</evidence>
<dbReference type="AlphaFoldDB" id="A0A396ZHW9"/>
<proteinExistence type="predicted"/>
<dbReference type="EMBL" id="QHCT01000001">
    <property type="protein sequence ID" value="RHX93088.1"/>
    <property type="molecule type" value="Genomic_DNA"/>
</dbReference>
<protein>
    <submittedName>
        <fullName evidence="1">Uncharacterized protein</fullName>
    </submittedName>
</protein>
<organism evidence="1 2">
    <name type="scientific">Leptospira stimsonii</name>
    <dbReference type="NCBI Taxonomy" id="2202203"/>
    <lineage>
        <taxon>Bacteria</taxon>
        <taxon>Pseudomonadati</taxon>
        <taxon>Spirochaetota</taxon>
        <taxon>Spirochaetia</taxon>
        <taxon>Leptospirales</taxon>
        <taxon>Leptospiraceae</taxon>
        <taxon>Leptospira</taxon>
    </lineage>
</organism>
<evidence type="ECO:0000313" key="2">
    <source>
        <dbReference type="Proteomes" id="UP000265798"/>
    </source>
</evidence>
<comment type="caution">
    <text evidence="1">The sequence shown here is derived from an EMBL/GenBank/DDBJ whole genome shotgun (WGS) entry which is preliminary data.</text>
</comment>
<reference evidence="2" key="1">
    <citation type="submission" date="2018-05" db="EMBL/GenBank/DDBJ databases">
        <title>Leptospira yasudae sp. nov. and Leptospira stimsonii sp. nov., two pathogenic species of the genus Leptospira isolated from environmental sources.</title>
        <authorList>
            <person name="Casanovas-Massana A."/>
            <person name="Hamond C."/>
            <person name="Santos L.A."/>
            <person name="Hacker K.P."/>
            <person name="Balassiano I."/>
            <person name="Medeiros M.A."/>
            <person name="Reis M.G."/>
            <person name="Ko A.I."/>
            <person name="Wunder E.A."/>
        </authorList>
    </citation>
    <scope>NUCLEOTIDE SEQUENCE [LARGE SCALE GENOMIC DNA]</scope>
    <source>
        <strain evidence="2">Yale</strain>
    </source>
</reference>
<dbReference type="Proteomes" id="UP000265798">
    <property type="component" value="Unassembled WGS sequence"/>
</dbReference>